<name>A0A8H5M5G9_9AGAR</name>
<proteinExistence type="predicted"/>
<evidence type="ECO:0008006" key="3">
    <source>
        <dbReference type="Google" id="ProtNLM"/>
    </source>
</evidence>
<keyword evidence="2" id="KW-1185">Reference proteome</keyword>
<sequence>MLPFVGGPIPGASDEFCPIHRLPVELLAIIFTYASLCPDEITNNNFWMDVPMNCTTLHISQTCSLWRELSLTRSASMSSLWSNITIAIDAVRSDHQMQVLPRWLKLFLTRSLDHPLTIFIRDTDPVIPPNPLYSFRTTISTGSSTSAARTKTRELVLRALFANSDRWFSFSFIGIIRYSCKCYTLLKGFSSLRHLDIDSSELYFFERAVSRRPDVSPCDLLTNSSSSSPSSSPCNATKSSIIIGNLTSLRVRCIGGSSSIYHLPGRSPTNTTTAALSGLQSPTIPLSRSA</sequence>
<dbReference type="Proteomes" id="UP000518752">
    <property type="component" value="Unassembled WGS sequence"/>
</dbReference>
<evidence type="ECO:0000313" key="2">
    <source>
        <dbReference type="Proteomes" id="UP000518752"/>
    </source>
</evidence>
<accession>A0A8H5M5G9</accession>
<organism evidence="1 2">
    <name type="scientific">Collybiopsis confluens</name>
    <dbReference type="NCBI Taxonomy" id="2823264"/>
    <lineage>
        <taxon>Eukaryota</taxon>
        <taxon>Fungi</taxon>
        <taxon>Dikarya</taxon>
        <taxon>Basidiomycota</taxon>
        <taxon>Agaricomycotina</taxon>
        <taxon>Agaricomycetes</taxon>
        <taxon>Agaricomycetidae</taxon>
        <taxon>Agaricales</taxon>
        <taxon>Marasmiineae</taxon>
        <taxon>Omphalotaceae</taxon>
        <taxon>Collybiopsis</taxon>
    </lineage>
</organism>
<dbReference type="OrthoDB" id="3266451at2759"/>
<gene>
    <name evidence="1" type="ORF">D9757_009033</name>
</gene>
<evidence type="ECO:0000313" key="1">
    <source>
        <dbReference type="EMBL" id="KAF5381457.1"/>
    </source>
</evidence>
<dbReference type="AlphaFoldDB" id="A0A8H5M5G9"/>
<protein>
    <recommendedName>
        <fullName evidence="3">F-box domain-containing protein</fullName>
    </recommendedName>
</protein>
<comment type="caution">
    <text evidence="1">The sequence shown here is derived from an EMBL/GenBank/DDBJ whole genome shotgun (WGS) entry which is preliminary data.</text>
</comment>
<dbReference type="EMBL" id="JAACJN010000058">
    <property type="protein sequence ID" value="KAF5381457.1"/>
    <property type="molecule type" value="Genomic_DNA"/>
</dbReference>
<reference evidence="1 2" key="1">
    <citation type="journal article" date="2020" name="ISME J.">
        <title>Uncovering the hidden diversity of litter-decomposition mechanisms in mushroom-forming fungi.</title>
        <authorList>
            <person name="Floudas D."/>
            <person name="Bentzer J."/>
            <person name="Ahren D."/>
            <person name="Johansson T."/>
            <person name="Persson P."/>
            <person name="Tunlid A."/>
        </authorList>
    </citation>
    <scope>NUCLEOTIDE SEQUENCE [LARGE SCALE GENOMIC DNA]</scope>
    <source>
        <strain evidence="1 2">CBS 406.79</strain>
    </source>
</reference>